<protein>
    <recommendedName>
        <fullName evidence="4">DUF3995 domain-containing protein</fullName>
    </recommendedName>
</protein>
<keyword evidence="1" id="KW-1133">Transmembrane helix</keyword>
<keyword evidence="1" id="KW-0812">Transmembrane</keyword>
<reference evidence="2 3" key="1">
    <citation type="submission" date="2018-03" db="EMBL/GenBank/DDBJ databases">
        <title>The draft genome of Sphingosinicella sp. GL-C-18.</title>
        <authorList>
            <person name="Liu L."/>
            <person name="Li L."/>
            <person name="Liang L."/>
            <person name="Zhang X."/>
            <person name="Wang T."/>
        </authorList>
    </citation>
    <scope>NUCLEOTIDE SEQUENCE [LARGE SCALE GENOMIC DNA]</scope>
    <source>
        <strain evidence="2 3">GL-C-18</strain>
    </source>
</reference>
<dbReference type="RefSeq" id="WP_106514599.1">
    <property type="nucleotide sequence ID" value="NZ_PXYI01000006.1"/>
</dbReference>
<dbReference type="Proteomes" id="UP000241167">
    <property type="component" value="Unassembled WGS sequence"/>
</dbReference>
<dbReference type="Pfam" id="PF13160">
    <property type="entry name" value="DUF3995"/>
    <property type="match status" value="1"/>
</dbReference>
<evidence type="ECO:0008006" key="4">
    <source>
        <dbReference type="Google" id="ProtNLM"/>
    </source>
</evidence>
<keyword evidence="1" id="KW-0472">Membrane</keyword>
<accession>A0A2P7QKP6</accession>
<gene>
    <name evidence="2" type="ORF">C7I55_19085</name>
</gene>
<evidence type="ECO:0000313" key="2">
    <source>
        <dbReference type="EMBL" id="PSJ38531.1"/>
    </source>
</evidence>
<keyword evidence="3" id="KW-1185">Reference proteome</keyword>
<dbReference type="AlphaFoldDB" id="A0A2P7QKP6"/>
<feature type="transmembrane region" description="Helical" evidence="1">
    <location>
        <begin position="123"/>
        <end position="139"/>
    </location>
</feature>
<evidence type="ECO:0000256" key="1">
    <source>
        <dbReference type="SAM" id="Phobius"/>
    </source>
</evidence>
<dbReference type="InterPro" id="IPR025058">
    <property type="entry name" value="DUF3995"/>
</dbReference>
<comment type="caution">
    <text evidence="2">The sequence shown here is derived from an EMBL/GenBank/DDBJ whole genome shotgun (WGS) entry which is preliminary data.</text>
</comment>
<organism evidence="2 3">
    <name type="scientific">Allosphingosinicella deserti</name>
    <dbReference type="NCBI Taxonomy" id="2116704"/>
    <lineage>
        <taxon>Bacteria</taxon>
        <taxon>Pseudomonadati</taxon>
        <taxon>Pseudomonadota</taxon>
        <taxon>Alphaproteobacteria</taxon>
        <taxon>Sphingomonadales</taxon>
        <taxon>Sphingomonadaceae</taxon>
        <taxon>Allosphingosinicella</taxon>
    </lineage>
</organism>
<dbReference type="OrthoDB" id="8590912at2"/>
<dbReference type="EMBL" id="PXYI01000006">
    <property type="protein sequence ID" value="PSJ38531.1"/>
    <property type="molecule type" value="Genomic_DNA"/>
</dbReference>
<sequence length="140" mass="15199">MTLVLALAIIAFAAGFHAHWAVGGTLGYSVSLPQSADGTPVMAHRLPWWRPAAGGVTLCLLALALLLLAEAGHLRLPLPPEFVGSALLVIGIAFVCRALVPNVYVGFFKTMRSTRWARYDTRLYSPLFLLLGLLILWQAF</sequence>
<proteinExistence type="predicted"/>
<feature type="transmembrane region" description="Helical" evidence="1">
    <location>
        <begin position="81"/>
        <end position="103"/>
    </location>
</feature>
<name>A0A2P7QKP6_9SPHN</name>
<evidence type="ECO:0000313" key="3">
    <source>
        <dbReference type="Proteomes" id="UP000241167"/>
    </source>
</evidence>
<feature type="transmembrane region" description="Helical" evidence="1">
    <location>
        <begin position="47"/>
        <end position="69"/>
    </location>
</feature>